<dbReference type="FunFam" id="1.20.120.350:FF:000011">
    <property type="entry name" value="Voltage-dependent N-type calcium channel subunit alpha"/>
    <property type="match status" value="1"/>
</dbReference>
<keyword evidence="8" id="KW-0677">Repeat</keyword>
<dbReference type="GO" id="GO:0098703">
    <property type="term" value="P:calcium ion import across plasma membrane"/>
    <property type="evidence" value="ECO:0007669"/>
    <property type="project" value="TreeGrafter"/>
</dbReference>
<keyword evidence="13 21" id="KW-0472">Membrane</keyword>
<dbReference type="GO" id="GO:0050906">
    <property type="term" value="P:detection of stimulus involved in sensory perception"/>
    <property type="evidence" value="ECO:0007669"/>
    <property type="project" value="UniProtKB-ARBA"/>
</dbReference>
<dbReference type="GO" id="GO:0009581">
    <property type="term" value="P:detection of external stimulus"/>
    <property type="evidence" value="ECO:0007669"/>
    <property type="project" value="UniProtKB-ARBA"/>
</dbReference>
<evidence type="ECO:0000256" key="8">
    <source>
        <dbReference type="ARBA" id="ARBA00022737"/>
    </source>
</evidence>
<evidence type="ECO:0000256" key="10">
    <source>
        <dbReference type="ARBA" id="ARBA00022882"/>
    </source>
</evidence>
<dbReference type="OrthoDB" id="431720at2759"/>
<feature type="transmembrane region" description="Helical" evidence="21">
    <location>
        <begin position="755"/>
        <end position="779"/>
    </location>
</feature>
<evidence type="ECO:0000256" key="14">
    <source>
        <dbReference type="ARBA" id="ARBA00023180"/>
    </source>
</evidence>
<dbReference type="GO" id="GO:0005891">
    <property type="term" value="C:voltage-gated calcium channel complex"/>
    <property type="evidence" value="ECO:0007669"/>
    <property type="project" value="InterPro"/>
</dbReference>
<feature type="transmembrane region" description="Helical" evidence="21">
    <location>
        <begin position="1016"/>
        <end position="1038"/>
    </location>
</feature>
<feature type="transmembrane region" description="Helical" evidence="21">
    <location>
        <begin position="584"/>
        <end position="602"/>
    </location>
</feature>
<dbReference type="FunFam" id="1.10.287.70:FF:000068">
    <property type="entry name" value="Voltage-dependent N-type calcium channel subunit alpha"/>
    <property type="match status" value="1"/>
</dbReference>
<feature type="transmembrane region" description="Helical" evidence="21">
    <location>
        <begin position="554"/>
        <end position="572"/>
    </location>
</feature>
<feature type="region of interest" description="Disordered" evidence="20">
    <location>
        <begin position="1864"/>
        <end position="1888"/>
    </location>
</feature>
<evidence type="ECO:0000313" key="23">
    <source>
        <dbReference type="Proteomes" id="UP000515160"/>
    </source>
</evidence>
<dbReference type="FunFam" id="1.20.120.350:FF:000001">
    <property type="entry name" value="Voltage-dependent L-type calcium channel subunit alpha"/>
    <property type="match status" value="1"/>
</dbReference>
<dbReference type="Gene3D" id="1.10.238.10">
    <property type="entry name" value="EF-hand"/>
    <property type="match status" value="1"/>
</dbReference>
<keyword evidence="15" id="KW-0407">Ion channel</keyword>
<proteinExistence type="inferred from homology"/>
<dbReference type="Pfam" id="PF16905">
    <property type="entry name" value="GPHH"/>
    <property type="match status" value="1"/>
</dbReference>
<dbReference type="Gene3D" id="1.20.120.350">
    <property type="entry name" value="Voltage-gated potassium channels. Chain C"/>
    <property type="match status" value="4"/>
</dbReference>
<keyword evidence="14" id="KW-0325">Glycoprotein</keyword>
<evidence type="ECO:0000256" key="7">
    <source>
        <dbReference type="ARBA" id="ARBA00022723"/>
    </source>
</evidence>
<feature type="transmembrane region" description="Helical" evidence="21">
    <location>
        <begin position="151"/>
        <end position="170"/>
    </location>
</feature>
<accession>A0A9C6SZN2</accession>
<evidence type="ECO:0000256" key="18">
    <source>
        <dbReference type="PIRSR" id="PIRSR602077-1"/>
    </source>
</evidence>
<feature type="compositionally biased region" description="Basic residues" evidence="20">
    <location>
        <begin position="1700"/>
        <end position="1710"/>
    </location>
</feature>
<dbReference type="GO" id="GO:0009582">
    <property type="term" value="P:detection of abiotic stimulus"/>
    <property type="evidence" value="ECO:0007669"/>
    <property type="project" value="UniProtKB-ARBA"/>
</dbReference>
<keyword evidence="6 21" id="KW-0812">Transmembrane</keyword>
<dbReference type="RefSeq" id="XP_051864680.1">
    <property type="nucleotide sequence ID" value="XM_052008720.1"/>
</dbReference>
<evidence type="ECO:0000256" key="13">
    <source>
        <dbReference type="ARBA" id="ARBA00023136"/>
    </source>
</evidence>
<evidence type="ECO:0000256" key="9">
    <source>
        <dbReference type="ARBA" id="ARBA00022837"/>
    </source>
</evidence>
<feature type="transmembrane region" description="Helical" evidence="21">
    <location>
        <begin position="1421"/>
        <end position="1446"/>
    </location>
</feature>
<keyword evidence="3" id="KW-0597">Phosphoprotein</keyword>
<keyword evidence="11 21" id="KW-1133">Transmembrane helix</keyword>
<evidence type="ECO:0000256" key="17">
    <source>
        <dbReference type="ARBA" id="ARBA00069462"/>
    </source>
</evidence>
<comment type="similarity">
    <text evidence="16 19">Belongs to the calcium channel alpha-1 subunit (TC 1.A.1.11) family.</text>
</comment>
<feature type="binding site" evidence="18">
    <location>
        <position position="1101"/>
    </location>
    <ligand>
        <name>Ca(2+)</name>
        <dbReference type="ChEBI" id="CHEBI:29108"/>
    </ligand>
</feature>
<feature type="region of interest" description="Disordered" evidence="20">
    <location>
        <begin position="1622"/>
        <end position="1674"/>
    </location>
</feature>
<sequence>MLGGVGVRRRRSSSPMTRLTNSNVFSLDDNIAIIGDGITRSCGPSSGPPSTGKLRHSATGRGNESFPLVQTRLNLGDIMLEAAQEAVLAGHQQDSLGGGHLGRKGAHRLADRMGGPKKEENPPGGGPTSLFILTEDNPIRKYTRFIIEWPPFEYAVLLTIIANCVVLALEEHLPESDKTVLAQKLEKTEAYFICIFCVEASLKIIALGLVLHKHSYLRNIWNIMDFFVVVTGFVTLYPNLGPEVDLRTLRAIRVLRPLKLVSGIPSLQVVLKSIIKAMAPLLQIGLLVLFAIVIFAIIGLEFYSGTLHKTCYSLEDPNKLVKEGEVETPCNSDNILEKAGGSFVCNNATSMCLDKWDGPNQGITSFDNIGFAMLTVFQCITMEGWTAILYWTNDALGSSFNWIYFVPLIVIGSFFMLNLVLGVLSGEFAKEREKVENRQEFLKLRRQQQLERELNGYVEWICKAEEVILAEERTTEEEKMHIMEARRRNAAKRKKLKSLGKSKSTDTEEEEAEEDYGDDGYLKTRSKPQGSCTGFWRAEKRFRFWIRHTVKTQWFYWFVIVLVFLNTVCVAVEHYGQPTFLTEFLYYAEFIFLGLFMSEMFIKMYALGPRIYFESSFNRFDCVVISGSIFEVIWSEVKGGSFGLSVLRALRLLRIFKVTKYWSSLRNLVISLLNSMRSIISLLFLLFLFILIFALLGMQLFGGQFNLPGGTPETNFNTFPIALLTVFQILTGEDWNEVMYQGIISQGGAKKGMIYSIYFIVLVLFGNYTLLNVFLAIAVDNLANAQELTAAEEEQVEEDKEKQLQELEKEMEALQGDGVHLENGEGTVATSKGKGKKKVEEKKEEEEVTEGPKPMLPYSSMFILSPTNPIRRGAHWVVNLPYFDFFIMVVISMSSIALAAEDPVRENSRRNEILNYFDYAFTGVFTIEMLLKIVDLGVILHPGSYLREFWNIMDAVVVICAAVSFGFDMSGSSAGQNLSTIKSLRVLRVLRPLKTIKRVPKLKAVFDCVVNSLKNVVNILIVYILFQFIFSVIGVQLFNGKFFYCTDESKHTSEECQGSYFKYEEDELLPKQERRVWKPRSFHYDNVAAAMLTLFAVQTGEGWPQVLQHSMAATYEDRGPIQNFRIEMSIFYIVYFIVFPFFFVNIFVALIIITFQEQGEAELQDGEIDKNQKSCIDFTIGARPLERYMPKNRNTFKYKVWRIVVSTPFEYFIMMLIVFNTLLLMMKYHNQGKMYEQSLKYINMGFTGMFSVETVLKIIGFGVKNFFKDPWNIFDLITVLGSIVDALWMEFGSNSINVGFLRLFRAARLIKLLRQGYTIRILLWTFVQSFKALPYVCLLIAMLFFIYAIIGMQVFGNIKLGTLENSITRHNNFQSFIQGVMLLFRCATGEAWPNIMLACLKGKACDDDAEKGAGEYCGSTLAYAYFVSFIFFCSFLMLNLFVAVIMDNFDYLTRDSSILGAHHLDEFVRIWAEYDPNATGRIHYTEMYDMLKNMDPPLGFGNKCPNRLAYKKLIRMNMPLDDELRVQFTTTLFALIRENLSIKMRAPEEMDQADMELRETITNIWPLQAKKMLNLLVPPIDQLNKGKLSVGKIYAGFLILESWRNTRFGQIDSGMPMLELQDASRHPSQESLTGADAGHLHPGHSYMNGHRHSPSLRHNGSPLARSPSPRRRGHQYIHHDIGFSDTVSNVVEMVKETRHPTRHGNSHPRYPRGGTHVQHSYPTLASRRAGIGRRLPPTPSKPSTLQLKPTNINFPKLNASPTHTHHSTPHSVHSLPHHRDLLRDPRDVYYSRRERECDRERFRDRDRLHEYDLRYEYRDRERELYERECDREREVERERLEYIAPLSFEQALAMGRTGRVLPSPVLNGFKPKSGLNTRHSDSDEEDWC</sequence>
<keyword evidence="10 19" id="KW-0851">Voltage-gated channel</keyword>
<dbReference type="PROSITE" id="PS50222">
    <property type="entry name" value="EF_HAND_2"/>
    <property type="match status" value="1"/>
</dbReference>
<feature type="region of interest" description="Disordered" evidence="20">
    <location>
        <begin position="1697"/>
        <end position="1717"/>
    </location>
</feature>
<gene>
    <name evidence="24" type="primary">LOC117575672</name>
</gene>
<feature type="transmembrane region" description="Helical" evidence="21">
    <location>
        <begin position="1211"/>
        <end position="1229"/>
    </location>
</feature>
<dbReference type="PRINTS" id="PR00167">
    <property type="entry name" value="CACHANNEL"/>
</dbReference>
<feature type="compositionally biased region" description="Polar residues" evidence="20">
    <location>
        <begin position="1741"/>
        <end position="1750"/>
    </location>
</feature>
<comment type="subcellular location">
    <subcellularLocation>
        <location evidence="1 19">Membrane</location>
        <topology evidence="1 19">Multi-pass membrane protein</topology>
    </subcellularLocation>
</comment>
<dbReference type="Pfam" id="PF08763">
    <property type="entry name" value="Ca_chan_IQ"/>
    <property type="match status" value="1"/>
</dbReference>
<dbReference type="InterPro" id="IPR005821">
    <property type="entry name" value="Ion_trans_dom"/>
</dbReference>
<evidence type="ECO:0000256" key="12">
    <source>
        <dbReference type="ARBA" id="ARBA00023065"/>
    </source>
</evidence>
<feature type="region of interest" description="Disordered" evidence="20">
    <location>
        <begin position="822"/>
        <end position="851"/>
    </location>
</feature>
<dbReference type="Gene3D" id="6.10.250.2500">
    <property type="match status" value="1"/>
</dbReference>
<feature type="transmembrane region" description="Helical" evidence="21">
    <location>
        <begin position="1332"/>
        <end position="1350"/>
    </location>
</feature>
<dbReference type="FunFam" id="1.10.287.70:FF:000007">
    <property type="entry name" value="Voltage-dependent L-type calcium channel subunit alpha"/>
    <property type="match status" value="1"/>
</dbReference>
<dbReference type="FunFam" id="1.10.287.70:FF:000059">
    <property type="entry name" value="Voltage-dependent N-type calcium channel subunit alpha"/>
    <property type="match status" value="1"/>
</dbReference>
<evidence type="ECO:0000256" key="4">
    <source>
        <dbReference type="ARBA" id="ARBA00022568"/>
    </source>
</evidence>
<evidence type="ECO:0000256" key="2">
    <source>
        <dbReference type="ARBA" id="ARBA00022448"/>
    </source>
</evidence>
<dbReference type="GO" id="GO:0016322">
    <property type="term" value="P:neuron remodeling"/>
    <property type="evidence" value="ECO:0007669"/>
    <property type="project" value="UniProtKB-ARBA"/>
</dbReference>
<reference evidence="24" key="1">
    <citation type="submission" date="2025-08" db="UniProtKB">
        <authorList>
            <consortium name="RefSeq"/>
        </authorList>
    </citation>
    <scope>IDENTIFICATION</scope>
    <source>
        <strain evidence="24">15112-1751.03</strain>
        <tissue evidence="24">Whole Adult</tissue>
    </source>
</reference>
<feature type="region of interest" description="Disordered" evidence="20">
    <location>
        <begin position="94"/>
        <end position="130"/>
    </location>
</feature>
<dbReference type="GO" id="GO:0008331">
    <property type="term" value="F:high voltage-gated calcium channel activity"/>
    <property type="evidence" value="ECO:0007669"/>
    <property type="project" value="TreeGrafter"/>
</dbReference>
<feature type="compositionally biased region" description="Basic and acidic residues" evidence="20">
    <location>
        <begin position="108"/>
        <end position="121"/>
    </location>
</feature>
<dbReference type="GO" id="GO:0042045">
    <property type="term" value="P:epithelial fluid transport"/>
    <property type="evidence" value="ECO:0007669"/>
    <property type="project" value="UniProtKB-ARBA"/>
</dbReference>
<dbReference type="InterPro" id="IPR027359">
    <property type="entry name" value="Volt_channel_dom_sf"/>
</dbReference>
<keyword evidence="12" id="KW-0406">Ion transport</keyword>
<feature type="transmembrane region" description="Helical" evidence="21">
    <location>
        <begin position="369"/>
        <end position="390"/>
    </location>
</feature>
<dbReference type="SUPFAM" id="SSF81324">
    <property type="entry name" value="Voltage-gated potassium channels"/>
    <property type="match status" value="4"/>
</dbReference>
<feature type="transmembrane region" description="Helical" evidence="21">
    <location>
        <begin position="190"/>
        <end position="211"/>
    </location>
</feature>
<evidence type="ECO:0000256" key="3">
    <source>
        <dbReference type="ARBA" id="ARBA00022553"/>
    </source>
</evidence>
<evidence type="ECO:0000256" key="5">
    <source>
        <dbReference type="ARBA" id="ARBA00022673"/>
    </source>
</evidence>
<dbReference type="Proteomes" id="UP000515160">
    <property type="component" value="Chromosome X"/>
</dbReference>
<evidence type="ECO:0000256" key="19">
    <source>
        <dbReference type="RuleBase" id="RU003808"/>
    </source>
</evidence>
<feature type="transmembrane region" description="Helical" evidence="21">
    <location>
        <begin position="949"/>
        <end position="967"/>
    </location>
</feature>
<dbReference type="FunFam" id="1.20.120.350:FF:000013">
    <property type="entry name" value="Voltage-dependent N-type calcium channel subunit alpha"/>
    <property type="match status" value="1"/>
</dbReference>
<protein>
    <recommendedName>
        <fullName evidence="17">Voltage-dependent calcium channel type A subunit alpha-1</fullName>
    </recommendedName>
</protein>
<dbReference type="FunFam" id="1.20.120.350:FF:000043">
    <property type="entry name" value="Voltage-dependent L-type calcium channel subunit alpha"/>
    <property type="match status" value="1"/>
</dbReference>
<dbReference type="InterPro" id="IPR014873">
    <property type="entry name" value="VDCC_a1su_IQ"/>
</dbReference>
<dbReference type="InterPro" id="IPR031649">
    <property type="entry name" value="GPHH_dom"/>
</dbReference>
<keyword evidence="9 18" id="KW-0106">Calcium</keyword>
<feature type="region of interest" description="Disordered" evidence="20">
    <location>
        <begin position="39"/>
        <end position="63"/>
    </location>
</feature>
<feature type="region of interest" description="Disordered" evidence="20">
    <location>
        <begin position="1730"/>
        <end position="1750"/>
    </location>
</feature>
<organism evidence="23 24">
    <name type="scientific">Drosophila albomicans</name>
    <name type="common">Fruit fly</name>
    <dbReference type="NCBI Taxonomy" id="7291"/>
    <lineage>
        <taxon>Eukaryota</taxon>
        <taxon>Metazoa</taxon>
        <taxon>Ecdysozoa</taxon>
        <taxon>Arthropoda</taxon>
        <taxon>Hexapoda</taxon>
        <taxon>Insecta</taxon>
        <taxon>Pterygota</taxon>
        <taxon>Neoptera</taxon>
        <taxon>Endopterygota</taxon>
        <taxon>Diptera</taxon>
        <taxon>Brachycera</taxon>
        <taxon>Muscomorpha</taxon>
        <taxon>Ephydroidea</taxon>
        <taxon>Drosophilidae</taxon>
        <taxon>Drosophila</taxon>
    </lineage>
</organism>
<feature type="region of interest" description="Disordered" evidence="20">
    <location>
        <begin position="1758"/>
        <end position="1777"/>
    </location>
</feature>
<feature type="transmembrane region" description="Helical" evidence="21">
    <location>
        <begin position="679"/>
        <end position="701"/>
    </location>
</feature>
<evidence type="ECO:0000259" key="22">
    <source>
        <dbReference type="PROSITE" id="PS50222"/>
    </source>
</evidence>
<dbReference type="CTD" id="12285"/>
<dbReference type="GO" id="GO:0016324">
    <property type="term" value="C:apical plasma membrane"/>
    <property type="evidence" value="ECO:0007669"/>
    <property type="project" value="UniProtKB-ARBA"/>
</dbReference>
<feature type="transmembrane region" description="Helical" evidence="21">
    <location>
        <begin position="1130"/>
        <end position="1155"/>
    </location>
</feature>
<keyword evidence="23" id="KW-1185">Reference proteome</keyword>
<feature type="transmembrane region" description="Helical" evidence="21">
    <location>
        <begin position="281"/>
        <end position="303"/>
    </location>
</feature>
<dbReference type="FunFam" id="1.10.238.10:FF:000063">
    <property type="entry name" value="Voltage-dependent N-type calcium channel subunit alpha"/>
    <property type="match status" value="1"/>
</dbReference>
<dbReference type="GO" id="GO:0016323">
    <property type="term" value="C:basolateral plasma membrane"/>
    <property type="evidence" value="ECO:0007669"/>
    <property type="project" value="UniProtKB-ARBA"/>
</dbReference>
<feature type="transmembrane region" description="Helical" evidence="21">
    <location>
        <begin position="1241"/>
        <end position="1259"/>
    </location>
</feature>
<evidence type="ECO:0000256" key="21">
    <source>
        <dbReference type="SAM" id="Phobius"/>
    </source>
</evidence>
<keyword evidence="2" id="KW-0813">Transport</keyword>
<dbReference type="GO" id="GO:0019722">
    <property type="term" value="P:calcium-mediated signaling"/>
    <property type="evidence" value="ECO:0007669"/>
    <property type="project" value="UniProtKB-ARBA"/>
</dbReference>
<evidence type="ECO:0000256" key="6">
    <source>
        <dbReference type="ARBA" id="ARBA00022692"/>
    </source>
</evidence>
<dbReference type="InterPro" id="IPR002048">
    <property type="entry name" value="EF_hand_dom"/>
</dbReference>
<keyword evidence="5 19" id="KW-0107">Calcium channel</keyword>
<dbReference type="GO" id="GO:0098793">
    <property type="term" value="C:presynapse"/>
    <property type="evidence" value="ECO:0007669"/>
    <property type="project" value="UniProtKB-ARBA"/>
</dbReference>
<feature type="compositionally biased region" description="Low complexity" evidence="20">
    <location>
        <begin position="43"/>
        <end position="52"/>
    </location>
</feature>
<feature type="domain" description="EF-hand" evidence="22">
    <location>
        <begin position="1462"/>
        <end position="1497"/>
    </location>
</feature>
<evidence type="ECO:0000256" key="15">
    <source>
        <dbReference type="ARBA" id="ARBA00023303"/>
    </source>
</evidence>
<dbReference type="GO" id="GO:0005509">
    <property type="term" value="F:calcium ion binding"/>
    <property type="evidence" value="ECO:0007669"/>
    <property type="project" value="InterPro"/>
</dbReference>
<dbReference type="GO" id="GO:0007268">
    <property type="term" value="P:chemical synaptic transmission"/>
    <property type="evidence" value="ECO:0007669"/>
    <property type="project" value="TreeGrafter"/>
</dbReference>
<dbReference type="GeneID" id="117575672"/>
<dbReference type="InterPro" id="IPR050599">
    <property type="entry name" value="VDCC_alpha-1_subunit"/>
</dbReference>
<evidence type="ECO:0000256" key="16">
    <source>
        <dbReference type="ARBA" id="ARBA00061395"/>
    </source>
</evidence>
<feature type="binding site" evidence="18">
    <location>
        <position position="383"/>
    </location>
    <ligand>
        <name>Ca(2+)</name>
        <dbReference type="ChEBI" id="CHEBI:29108"/>
    </ligand>
</feature>
<feature type="binding site" evidence="18">
    <location>
        <position position="733"/>
    </location>
    <ligand>
        <name>Ca(2+)</name>
        <dbReference type="ChEBI" id="CHEBI:29108"/>
    </ligand>
</feature>
<name>A0A9C6SZN2_DROAB</name>
<feature type="transmembrane region" description="Helical" evidence="21">
    <location>
        <begin position="919"/>
        <end position="940"/>
    </location>
</feature>
<feature type="region of interest" description="Disordered" evidence="20">
    <location>
        <begin position="493"/>
        <end position="529"/>
    </location>
</feature>
<dbReference type="PANTHER" id="PTHR45628">
    <property type="entry name" value="VOLTAGE-DEPENDENT CALCIUM CHANNEL TYPE A SUBUNIT ALPHA-1"/>
    <property type="match status" value="1"/>
</dbReference>
<feature type="transmembrane region" description="Helical" evidence="21">
    <location>
        <begin position="223"/>
        <end position="240"/>
    </location>
</feature>
<dbReference type="SMART" id="SM01062">
    <property type="entry name" value="Ca_chan_IQ"/>
    <property type="match status" value="1"/>
</dbReference>
<dbReference type="PANTHER" id="PTHR45628:SF7">
    <property type="entry name" value="VOLTAGE-DEPENDENT CALCIUM CHANNEL TYPE A SUBUNIT ALPHA-1"/>
    <property type="match status" value="1"/>
</dbReference>
<dbReference type="Pfam" id="PF00520">
    <property type="entry name" value="Ion_trans"/>
    <property type="match status" value="4"/>
</dbReference>
<feature type="compositionally biased region" description="Acidic residues" evidence="20">
    <location>
        <begin position="507"/>
        <end position="518"/>
    </location>
</feature>
<keyword evidence="4 19" id="KW-0109">Calcium transport</keyword>
<evidence type="ECO:0000256" key="1">
    <source>
        <dbReference type="ARBA" id="ARBA00004141"/>
    </source>
</evidence>
<keyword evidence="7 18" id="KW-0479">Metal-binding</keyword>
<feature type="transmembrane region" description="Helical" evidence="21">
    <location>
        <begin position="402"/>
        <end position="424"/>
    </location>
</feature>
<dbReference type="Gene3D" id="1.10.287.70">
    <property type="match status" value="4"/>
</dbReference>
<evidence type="ECO:0000256" key="20">
    <source>
        <dbReference type="SAM" id="MobiDB-lite"/>
    </source>
</evidence>
<dbReference type="InterPro" id="IPR002077">
    <property type="entry name" value="VDCCAlpha1"/>
</dbReference>
<evidence type="ECO:0000256" key="11">
    <source>
        <dbReference type="ARBA" id="ARBA00022989"/>
    </source>
</evidence>
<evidence type="ECO:0000313" key="24">
    <source>
        <dbReference type="RefSeq" id="XP_051864680.1"/>
    </source>
</evidence>
<feature type="transmembrane region" description="Helical" evidence="21">
    <location>
        <begin position="880"/>
        <end position="899"/>
    </location>
</feature>
<feature type="region of interest" description="Disordered" evidence="20">
    <location>
        <begin position="1"/>
        <end position="20"/>
    </location>
</feature>